<comment type="caution">
    <text evidence="6">The sequence shown here is derived from an EMBL/GenBank/DDBJ whole genome shotgun (WGS) entry which is preliminary data.</text>
</comment>
<keyword evidence="2 5" id="KW-0812">Transmembrane</keyword>
<evidence type="ECO:0000256" key="3">
    <source>
        <dbReference type="ARBA" id="ARBA00022989"/>
    </source>
</evidence>
<dbReference type="Proteomes" id="UP001596108">
    <property type="component" value="Unassembled WGS sequence"/>
</dbReference>
<gene>
    <name evidence="6" type="ORF">ACFPQ4_00340</name>
</gene>
<dbReference type="InterPro" id="IPR016944">
    <property type="entry name" value="UCP030066"/>
</dbReference>
<name>A0ABW0QSX4_9BACL</name>
<dbReference type="RefSeq" id="WP_378109715.1">
    <property type="nucleotide sequence ID" value="NZ_JBHSNC010000001.1"/>
</dbReference>
<reference evidence="7" key="1">
    <citation type="journal article" date="2019" name="Int. J. Syst. Evol. Microbiol.">
        <title>The Global Catalogue of Microorganisms (GCM) 10K type strain sequencing project: providing services to taxonomists for standard genome sequencing and annotation.</title>
        <authorList>
            <consortium name="The Broad Institute Genomics Platform"/>
            <consortium name="The Broad Institute Genome Sequencing Center for Infectious Disease"/>
            <person name="Wu L."/>
            <person name="Ma J."/>
        </authorList>
    </citation>
    <scope>NUCLEOTIDE SEQUENCE [LARGE SCALE GENOMIC DNA]</scope>
    <source>
        <strain evidence="7">CGMCC 1.18578</strain>
    </source>
</reference>
<dbReference type="PIRSF" id="PIRSF030066">
    <property type="entry name" value="UCP030066"/>
    <property type="match status" value="1"/>
</dbReference>
<sequence>MRNVKTNHYTYWIITIISAGLLFMGGLLFLAHGEGQVEEFKELGFPTYFLTLLGIGRILGAIVIVIPRFPRLKEWAYAGFVIDLISASSSHMYAGHEMFEIVFPLIGLVMVLASWVLRPPSRKLKSESESRFTLPY</sequence>
<evidence type="ECO:0000256" key="4">
    <source>
        <dbReference type="ARBA" id="ARBA00023136"/>
    </source>
</evidence>
<protein>
    <submittedName>
        <fullName evidence="6">DoxX family protein</fullName>
    </submittedName>
</protein>
<dbReference type="Pfam" id="PF13564">
    <property type="entry name" value="DoxX_2"/>
    <property type="match status" value="1"/>
</dbReference>
<feature type="transmembrane region" description="Helical" evidence="5">
    <location>
        <begin position="12"/>
        <end position="33"/>
    </location>
</feature>
<keyword evidence="4 5" id="KW-0472">Membrane</keyword>
<evidence type="ECO:0000313" key="6">
    <source>
        <dbReference type="EMBL" id="MFC5527910.1"/>
    </source>
</evidence>
<accession>A0ABW0QSX4</accession>
<dbReference type="InterPro" id="IPR032808">
    <property type="entry name" value="DoxX"/>
</dbReference>
<evidence type="ECO:0000313" key="7">
    <source>
        <dbReference type="Proteomes" id="UP001596108"/>
    </source>
</evidence>
<keyword evidence="3 5" id="KW-1133">Transmembrane helix</keyword>
<evidence type="ECO:0000256" key="2">
    <source>
        <dbReference type="ARBA" id="ARBA00022692"/>
    </source>
</evidence>
<feature type="transmembrane region" description="Helical" evidence="5">
    <location>
        <begin position="45"/>
        <end position="66"/>
    </location>
</feature>
<comment type="subcellular location">
    <subcellularLocation>
        <location evidence="1">Membrane</location>
        <topology evidence="1">Multi-pass membrane protein</topology>
    </subcellularLocation>
</comment>
<evidence type="ECO:0000256" key="1">
    <source>
        <dbReference type="ARBA" id="ARBA00004141"/>
    </source>
</evidence>
<proteinExistence type="predicted"/>
<organism evidence="6 7">
    <name type="scientific">Cohnella yongneupensis</name>
    <dbReference type="NCBI Taxonomy" id="425006"/>
    <lineage>
        <taxon>Bacteria</taxon>
        <taxon>Bacillati</taxon>
        <taxon>Bacillota</taxon>
        <taxon>Bacilli</taxon>
        <taxon>Bacillales</taxon>
        <taxon>Paenibacillaceae</taxon>
        <taxon>Cohnella</taxon>
    </lineage>
</organism>
<dbReference type="EMBL" id="JBHSNC010000001">
    <property type="protein sequence ID" value="MFC5527910.1"/>
    <property type="molecule type" value="Genomic_DNA"/>
</dbReference>
<keyword evidence="7" id="KW-1185">Reference proteome</keyword>
<feature type="transmembrane region" description="Helical" evidence="5">
    <location>
        <begin position="75"/>
        <end position="95"/>
    </location>
</feature>
<feature type="transmembrane region" description="Helical" evidence="5">
    <location>
        <begin position="101"/>
        <end position="117"/>
    </location>
</feature>
<evidence type="ECO:0000256" key="5">
    <source>
        <dbReference type="SAM" id="Phobius"/>
    </source>
</evidence>